<keyword evidence="2" id="KW-0227">DNA damage</keyword>
<evidence type="ECO:0000256" key="9">
    <source>
        <dbReference type="ARBA" id="ARBA00093467"/>
    </source>
</evidence>
<dbReference type="Pfam" id="PF19306">
    <property type="entry name" value="WHD_Lhr"/>
    <property type="match status" value="1"/>
</dbReference>
<keyword evidence="7" id="KW-0234">DNA repair</keyword>
<dbReference type="CDD" id="cd18796">
    <property type="entry name" value="SF2_C_LHR"/>
    <property type="match status" value="1"/>
</dbReference>
<dbReference type="GO" id="GO:0016887">
    <property type="term" value="F:ATP hydrolysis activity"/>
    <property type="evidence" value="ECO:0007669"/>
    <property type="project" value="TreeGrafter"/>
</dbReference>
<comment type="similarity">
    <text evidence="9">Belongs to the Lhr helicase family. Lhr-Core subfamily.</text>
</comment>
<evidence type="ECO:0000256" key="5">
    <source>
        <dbReference type="ARBA" id="ARBA00022840"/>
    </source>
</evidence>
<dbReference type="AlphaFoldDB" id="A0AA96GGU4"/>
<proteinExistence type="inferred from homology"/>
<dbReference type="InterPro" id="IPR013701">
    <property type="entry name" value="Lhr-like_DEAD/DEAH_assoc"/>
</dbReference>
<keyword evidence="4" id="KW-0347">Helicase</keyword>
<dbReference type="Gene3D" id="3.40.50.300">
    <property type="entry name" value="P-loop containing nucleotide triphosphate hydrolases"/>
    <property type="match status" value="2"/>
</dbReference>
<feature type="domain" description="Helicase C-terminal" evidence="11">
    <location>
        <begin position="239"/>
        <end position="398"/>
    </location>
</feature>
<dbReference type="InterPro" id="IPR001650">
    <property type="entry name" value="Helicase_C-like"/>
</dbReference>
<protein>
    <submittedName>
        <fullName evidence="12">Ligase-associated DNA damage response DEXH box helicase</fullName>
    </submittedName>
</protein>
<evidence type="ECO:0000313" key="13">
    <source>
        <dbReference type="Proteomes" id="UP001302719"/>
    </source>
</evidence>
<dbReference type="GO" id="GO:0005524">
    <property type="term" value="F:ATP binding"/>
    <property type="evidence" value="ECO:0007669"/>
    <property type="project" value="UniProtKB-KW"/>
</dbReference>
<dbReference type="InterPro" id="IPR011545">
    <property type="entry name" value="DEAD/DEAH_box_helicase_dom"/>
</dbReference>
<dbReference type="PANTHER" id="PTHR47962:SF3">
    <property type="entry name" value="LARGE ATP-DEPENDENT HELICASE-RELATED PROTEIN"/>
    <property type="match status" value="1"/>
</dbReference>
<dbReference type="PIRSF" id="PIRSF037307">
    <property type="entry name" value="Lhr-like_helic_prd"/>
    <property type="match status" value="1"/>
</dbReference>
<keyword evidence="5" id="KW-0067">ATP-binding</keyword>
<name>A0AA96GGU4_9BACT</name>
<dbReference type="InterPro" id="IPR027417">
    <property type="entry name" value="P-loop_NTPase"/>
</dbReference>
<dbReference type="GO" id="GO:0003677">
    <property type="term" value="F:DNA binding"/>
    <property type="evidence" value="ECO:0007669"/>
    <property type="project" value="UniProtKB-KW"/>
</dbReference>
<dbReference type="NCBIfam" id="TIGR04121">
    <property type="entry name" value="DEXH_lig_assoc"/>
    <property type="match status" value="1"/>
</dbReference>
<keyword evidence="1" id="KW-0547">Nucleotide-binding</keyword>
<evidence type="ECO:0000256" key="8">
    <source>
        <dbReference type="ARBA" id="ARBA00023235"/>
    </source>
</evidence>
<dbReference type="PROSITE" id="PS51194">
    <property type="entry name" value="HELICASE_CTER"/>
    <property type="match status" value="1"/>
</dbReference>
<dbReference type="InterPro" id="IPR052511">
    <property type="entry name" value="ATP-dep_Helicase"/>
</dbReference>
<dbReference type="Pfam" id="PF00270">
    <property type="entry name" value="DEAD"/>
    <property type="match status" value="1"/>
</dbReference>
<sequence length="826" mass="92962">MSTGTRIDAYFTAKGWTRFRFQREAWRAYRQGHSGLIYSPTGSGKTLAAWLGPVRRALETPAVNKGLQVLWITPLRALANDLAANLRDSVEALDLPWRVEIRTGDTGSSVRSRQRQKPPEALITTPESLSLLLSYPEGEQWFSRLHTVIVDEWHELIGTKRGVQLELCLARLRRWRPDLQTWGLSATLGNVDEAMEALLGPHGKGIMIQDSQPKTTHIEAVLPVSAGKFPWSGHLGLQLLPQVIELLENSNTTLLFTNTRAQAEQWAEALGKARPDWTPEIDLHHGSIDQSLRHRIEEKLRAGAVRCVVCTSSLDLGVDFSTVDQVIQVGSPKGIARLLQRAGRSGHQPGAESRVVCVPTHAFELVEIAAARHAAEAGFLESRPPLRSCLDVLAQHLITIALGSGFEPEAMREEIESTMAFVGLQDAQWQWVLDFITRGGQTLQGYPQFHKVNESQGVYRVEDRRLAAHHRMSIGTITSNTAMQVRWLRGGLLGHIEEDFIAKLRKNDRFLFAGRLVKLMMVQDMTAYVQHATNGARTVPRWQGGRMPLSSELADSVLALLGRSRTEDVPDPEMRAIRDLLTIQSRWSRIPDPSILLCEMVRGREGVSLFCYPFGGRLVHEGLATLLAYRLTRLRPMTFKLSANDYGFELLSKENPDLDETLLAKMLTTQNLLEDLHGCMNTTELARRQFRDIARIAGLVFQGYPGKNKTTKQIQASSSLIYDVFTAYDPHNLLLDQAWREVLENQLQSTRLAGILERIVTQTLVLTHPKRLTPLAFPLWAERIQSQTISSETWRERVLNMIASLEKESPERRNVKMARVLTGHRR</sequence>
<dbReference type="InterPro" id="IPR017170">
    <property type="entry name" value="Lhr-like"/>
</dbReference>
<dbReference type="SMART" id="SM00487">
    <property type="entry name" value="DEXDc"/>
    <property type="match status" value="1"/>
</dbReference>
<evidence type="ECO:0000256" key="2">
    <source>
        <dbReference type="ARBA" id="ARBA00022763"/>
    </source>
</evidence>
<evidence type="ECO:0000256" key="4">
    <source>
        <dbReference type="ARBA" id="ARBA00022806"/>
    </source>
</evidence>
<dbReference type="InterPro" id="IPR026362">
    <property type="entry name" value="DEXH_lig_assoc"/>
</dbReference>
<evidence type="ECO:0000256" key="3">
    <source>
        <dbReference type="ARBA" id="ARBA00022801"/>
    </source>
</evidence>
<dbReference type="RefSeq" id="WP_312641995.1">
    <property type="nucleotide sequence ID" value="NZ_CP116967.1"/>
</dbReference>
<reference evidence="12 13" key="1">
    <citation type="submission" date="2023-01" db="EMBL/GenBank/DDBJ databases">
        <title>Cultivation and genomic characterization of new, ubiquitous marine nitrite-oxidizing bacteria from the Nitrospirales.</title>
        <authorList>
            <person name="Mueller A.J."/>
            <person name="Daebeler A."/>
            <person name="Herbold C.W."/>
            <person name="Kirkegaard R.H."/>
            <person name="Daims H."/>
        </authorList>
    </citation>
    <scope>NUCLEOTIDE SEQUENCE [LARGE SCALE GENOMIC DNA]</scope>
    <source>
        <strain evidence="12 13">VA</strain>
    </source>
</reference>
<keyword evidence="6" id="KW-0238">DNA-binding</keyword>
<organism evidence="12 13">
    <name type="scientific">Candidatus Nitrospira allomarina</name>
    <dbReference type="NCBI Taxonomy" id="3020900"/>
    <lineage>
        <taxon>Bacteria</taxon>
        <taxon>Pseudomonadati</taxon>
        <taxon>Nitrospirota</taxon>
        <taxon>Nitrospiria</taxon>
        <taxon>Nitrospirales</taxon>
        <taxon>Nitrospiraceae</taxon>
        <taxon>Nitrospira</taxon>
    </lineage>
</organism>
<dbReference type="CDD" id="cd17922">
    <property type="entry name" value="DEXHc_LHR-like"/>
    <property type="match status" value="1"/>
</dbReference>
<accession>A0AA96GGU4</accession>
<dbReference type="GO" id="GO:0004386">
    <property type="term" value="F:helicase activity"/>
    <property type="evidence" value="ECO:0007669"/>
    <property type="project" value="UniProtKB-KW"/>
</dbReference>
<dbReference type="SUPFAM" id="SSF52540">
    <property type="entry name" value="P-loop containing nucleoside triphosphate hydrolases"/>
    <property type="match status" value="1"/>
</dbReference>
<evidence type="ECO:0000256" key="6">
    <source>
        <dbReference type="ARBA" id="ARBA00023125"/>
    </source>
</evidence>
<evidence type="ECO:0000256" key="1">
    <source>
        <dbReference type="ARBA" id="ARBA00022741"/>
    </source>
</evidence>
<dbReference type="GO" id="GO:0006281">
    <property type="term" value="P:DNA repair"/>
    <property type="evidence" value="ECO:0007669"/>
    <property type="project" value="UniProtKB-KW"/>
</dbReference>
<dbReference type="SMART" id="SM00490">
    <property type="entry name" value="HELICc"/>
    <property type="match status" value="1"/>
</dbReference>
<feature type="domain" description="Helicase ATP-binding" evidence="10">
    <location>
        <begin position="26"/>
        <end position="206"/>
    </location>
</feature>
<evidence type="ECO:0000259" key="10">
    <source>
        <dbReference type="PROSITE" id="PS51192"/>
    </source>
</evidence>
<dbReference type="EMBL" id="CP116967">
    <property type="protein sequence ID" value="WNM57476.1"/>
    <property type="molecule type" value="Genomic_DNA"/>
</dbReference>
<keyword evidence="13" id="KW-1185">Reference proteome</keyword>
<dbReference type="GO" id="GO:0016874">
    <property type="term" value="F:ligase activity"/>
    <property type="evidence" value="ECO:0007669"/>
    <property type="project" value="UniProtKB-KW"/>
</dbReference>
<keyword evidence="3" id="KW-0378">Hydrolase</keyword>
<dbReference type="Pfam" id="PF08494">
    <property type="entry name" value="DEAD_assoc"/>
    <property type="match status" value="1"/>
</dbReference>
<evidence type="ECO:0000313" key="12">
    <source>
        <dbReference type="EMBL" id="WNM57476.1"/>
    </source>
</evidence>
<evidence type="ECO:0000259" key="11">
    <source>
        <dbReference type="PROSITE" id="PS51194"/>
    </source>
</evidence>
<keyword evidence="8" id="KW-0413">Isomerase</keyword>
<dbReference type="Proteomes" id="UP001302719">
    <property type="component" value="Chromosome"/>
</dbReference>
<dbReference type="InterPro" id="IPR045628">
    <property type="entry name" value="Lhr_WH_dom"/>
</dbReference>
<dbReference type="PROSITE" id="PS51192">
    <property type="entry name" value="HELICASE_ATP_BIND_1"/>
    <property type="match status" value="1"/>
</dbReference>
<evidence type="ECO:0000256" key="7">
    <source>
        <dbReference type="ARBA" id="ARBA00023204"/>
    </source>
</evidence>
<keyword evidence="12" id="KW-0436">Ligase</keyword>
<dbReference type="PANTHER" id="PTHR47962">
    <property type="entry name" value="ATP-DEPENDENT HELICASE LHR-RELATED-RELATED"/>
    <property type="match status" value="1"/>
</dbReference>
<dbReference type="Pfam" id="PF00271">
    <property type="entry name" value="Helicase_C"/>
    <property type="match status" value="1"/>
</dbReference>
<dbReference type="KEGG" id="nall:PP769_16110"/>
<dbReference type="InterPro" id="IPR014001">
    <property type="entry name" value="Helicase_ATP-bd"/>
</dbReference>
<gene>
    <name evidence="12" type="ORF">PP769_16110</name>
</gene>